<dbReference type="Gene3D" id="1.10.287.1040">
    <property type="entry name" value="Exonuclease VII, small subunit"/>
    <property type="match status" value="1"/>
</dbReference>
<dbReference type="PANTHER" id="PTHR34137:SF1">
    <property type="entry name" value="EXODEOXYRIBONUCLEASE 7 SMALL SUBUNIT"/>
    <property type="match status" value="1"/>
</dbReference>
<dbReference type="GO" id="GO:0009318">
    <property type="term" value="C:exodeoxyribonuclease VII complex"/>
    <property type="evidence" value="ECO:0007669"/>
    <property type="project" value="UniProtKB-UniRule"/>
</dbReference>
<sequence>MAKKSENYEDMIKRLELIIEELEGNQVDISTSMKIYEEGVKLVNKLYLTLDSMEGKLKVINEGLEEKIKE</sequence>
<dbReference type="NCBIfam" id="TIGR01280">
    <property type="entry name" value="xseB"/>
    <property type="match status" value="1"/>
</dbReference>
<evidence type="ECO:0000313" key="7">
    <source>
        <dbReference type="EMBL" id="MBL4931012.1"/>
    </source>
</evidence>
<keyword evidence="5 6" id="KW-0269">Exonuclease</keyword>
<protein>
    <recommendedName>
        <fullName evidence="6">Exodeoxyribonuclease 7 small subunit</fullName>
        <ecNumber evidence="6">3.1.11.6</ecNumber>
    </recommendedName>
    <alternativeName>
        <fullName evidence="6">Exodeoxyribonuclease VII small subunit</fullName>
        <shortName evidence="6">Exonuclease VII small subunit</shortName>
    </alternativeName>
</protein>
<dbReference type="Proteomes" id="UP000623681">
    <property type="component" value="Unassembled WGS sequence"/>
</dbReference>
<dbReference type="HAMAP" id="MF_00337">
    <property type="entry name" value="Exonuc_7_S"/>
    <property type="match status" value="1"/>
</dbReference>
<comment type="catalytic activity">
    <reaction evidence="6">
        <text>Exonucleolytic cleavage in either 5'- to 3'- or 3'- to 5'-direction to yield nucleoside 5'-phosphates.</text>
        <dbReference type="EC" id="3.1.11.6"/>
    </reaction>
</comment>
<proteinExistence type="inferred from homology"/>
<comment type="subcellular location">
    <subcellularLocation>
        <location evidence="6">Cytoplasm</location>
    </subcellularLocation>
</comment>
<organism evidence="7 8">
    <name type="scientific">Clostridium paridis</name>
    <dbReference type="NCBI Taxonomy" id="2803863"/>
    <lineage>
        <taxon>Bacteria</taxon>
        <taxon>Bacillati</taxon>
        <taxon>Bacillota</taxon>
        <taxon>Clostridia</taxon>
        <taxon>Eubacteriales</taxon>
        <taxon>Clostridiaceae</taxon>
        <taxon>Clostridium</taxon>
    </lineage>
</organism>
<name>A0A937FFM1_9CLOT</name>
<dbReference type="EMBL" id="JAESWA010000017">
    <property type="protein sequence ID" value="MBL4931012.1"/>
    <property type="molecule type" value="Genomic_DNA"/>
</dbReference>
<evidence type="ECO:0000256" key="6">
    <source>
        <dbReference type="HAMAP-Rule" id="MF_00337"/>
    </source>
</evidence>
<keyword evidence="2 6" id="KW-0963">Cytoplasm</keyword>
<comment type="caution">
    <text evidence="7">The sequence shown here is derived from an EMBL/GenBank/DDBJ whole genome shotgun (WGS) entry which is preliminary data.</text>
</comment>
<keyword evidence="4 6" id="KW-0378">Hydrolase</keyword>
<evidence type="ECO:0000313" key="8">
    <source>
        <dbReference type="Proteomes" id="UP000623681"/>
    </source>
</evidence>
<evidence type="ECO:0000256" key="3">
    <source>
        <dbReference type="ARBA" id="ARBA00022722"/>
    </source>
</evidence>
<dbReference type="EC" id="3.1.11.6" evidence="6"/>
<dbReference type="GO" id="GO:0005829">
    <property type="term" value="C:cytosol"/>
    <property type="evidence" value="ECO:0007669"/>
    <property type="project" value="TreeGrafter"/>
</dbReference>
<dbReference type="SUPFAM" id="SSF116842">
    <property type="entry name" value="XseB-like"/>
    <property type="match status" value="1"/>
</dbReference>
<gene>
    <name evidence="6 7" type="primary">xseB</name>
    <name evidence="7" type="ORF">JK634_04280</name>
</gene>
<comment type="function">
    <text evidence="6">Bidirectionally degrades single-stranded DNA into large acid-insoluble oligonucleotides, which are then degraded further into small acid-soluble oligonucleotides.</text>
</comment>
<dbReference type="GO" id="GO:0008855">
    <property type="term" value="F:exodeoxyribonuclease VII activity"/>
    <property type="evidence" value="ECO:0007669"/>
    <property type="project" value="UniProtKB-UniRule"/>
</dbReference>
<dbReference type="InterPro" id="IPR037004">
    <property type="entry name" value="Exonuc_VII_ssu_sf"/>
</dbReference>
<reference evidence="7" key="1">
    <citation type="submission" date="2021-01" db="EMBL/GenBank/DDBJ databases">
        <title>Genome public.</title>
        <authorList>
            <person name="Liu C."/>
            <person name="Sun Q."/>
        </authorList>
    </citation>
    <scope>NUCLEOTIDE SEQUENCE</scope>
    <source>
        <strain evidence="7">YIM B02565</strain>
    </source>
</reference>
<dbReference type="RefSeq" id="WP_202766386.1">
    <property type="nucleotide sequence ID" value="NZ_JAESWA010000017.1"/>
</dbReference>
<comment type="subunit">
    <text evidence="6">Heterooligomer composed of large and small subunits.</text>
</comment>
<evidence type="ECO:0000256" key="4">
    <source>
        <dbReference type="ARBA" id="ARBA00022801"/>
    </source>
</evidence>
<evidence type="ECO:0000256" key="2">
    <source>
        <dbReference type="ARBA" id="ARBA00022490"/>
    </source>
</evidence>
<keyword evidence="8" id="KW-1185">Reference proteome</keyword>
<keyword evidence="3 6" id="KW-0540">Nuclease</keyword>
<evidence type="ECO:0000256" key="5">
    <source>
        <dbReference type="ARBA" id="ARBA00022839"/>
    </source>
</evidence>
<dbReference type="AlphaFoldDB" id="A0A937FFM1"/>
<dbReference type="GO" id="GO:0006308">
    <property type="term" value="P:DNA catabolic process"/>
    <property type="evidence" value="ECO:0007669"/>
    <property type="project" value="UniProtKB-UniRule"/>
</dbReference>
<dbReference type="InterPro" id="IPR003761">
    <property type="entry name" value="Exonuc_VII_S"/>
</dbReference>
<dbReference type="PANTHER" id="PTHR34137">
    <property type="entry name" value="EXODEOXYRIBONUCLEASE 7 SMALL SUBUNIT"/>
    <property type="match status" value="1"/>
</dbReference>
<accession>A0A937FFM1</accession>
<comment type="similarity">
    <text evidence="1 6">Belongs to the XseB family.</text>
</comment>
<dbReference type="Pfam" id="PF02609">
    <property type="entry name" value="Exonuc_VII_S"/>
    <property type="match status" value="1"/>
</dbReference>
<evidence type="ECO:0000256" key="1">
    <source>
        <dbReference type="ARBA" id="ARBA00009998"/>
    </source>
</evidence>